<evidence type="ECO:0000313" key="7">
    <source>
        <dbReference type="Proteomes" id="UP000095300"/>
    </source>
</evidence>
<dbReference type="InterPro" id="IPR036034">
    <property type="entry name" value="PDZ_sf"/>
</dbReference>
<dbReference type="InterPro" id="IPR050604">
    <property type="entry name" value="PDZ-LIM_domain"/>
</dbReference>
<dbReference type="AlphaFoldDB" id="A0A1I8NQS4"/>
<gene>
    <name evidence="6" type="primary">106095070</name>
</gene>
<dbReference type="SMART" id="SM00228">
    <property type="entry name" value="PDZ"/>
    <property type="match status" value="1"/>
</dbReference>
<name>A0A1I8NQS4_STOCA</name>
<dbReference type="GO" id="GO:0031941">
    <property type="term" value="C:filamentous actin"/>
    <property type="evidence" value="ECO:0007669"/>
    <property type="project" value="TreeGrafter"/>
</dbReference>
<dbReference type="STRING" id="35570.A0A1I8NQS4"/>
<sequence>MVIDIKMCRFENVPWGFSLVGGADFEYPLTVVKVTEGSIAEEAGLMVGDVIVRINDTAVSPLTHEESHRVITGCGSVFFLGVQRENEEQYLQLQCFPTTTNGGISTPKTFLDVTAQPPASRNGVDVPELLVTATDNVVEMRAASPLPQLAVEHHSEYECEDDTHTPKEPLQFQAVSEHISAPLDFAEQSIVAEESKVLYMPELEERPCSVLSENSERKLVEDEIAAVLSGETEILKEHNTLGVNFYRLFPKPGVCMSSDVLRTLNEEATKTKLEKEQENRRWTTFLQKPNRPIPKSKQQLEAERRAANAYKVKIVKSAPRSRSVTPVPPEPQKEPTPPPVQPEPEPEPEPELDTEAPTPIDSEVPNLEEVPKDENAEDEAENMTSDAKVEEKSDKEKELTPEAKEVEESNNHQSENPEMETNMPEVLEVVVAKTEEELALERQLADVQRQLAALSCLPSTIQSTLDAVTRQLADLLPTFKLQEEKQRTPEAREISLEAVDEQSNNEDDKNTDIKQNDNEAENCHESEEKRASQNAVSQQLELDNKANEQIANDTNEARDTIDKNPIKQQEVTTTSTYSMAEETQQMEDEQKLKKQKDNKHDVIGELEEHLERKSNPKRSKRAFGPLTPASDRPLVLPGGRRWYRPKDAYNDEFIAETLSAQAELITGSTLGVNFMKYQKPEKKIDLNRSEVYKVVHHLDRQPMRGIEVRAPIVPSEMDIRNAAHSS</sequence>
<feature type="region of interest" description="Disordered" evidence="4">
    <location>
        <begin position="484"/>
        <end position="538"/>
    </location>
</feature>
<comment type="subcellular location">
    <subcellularLocation>
        <location evidence="1">Cytoplasm</location>
    </subcellularLocation>
</comment>
<dbReference type="GO" id="GO:0030018">
    <property type="term" value="C:Z disc"/>
    <property type="evidence" value="ECO:0007669"/>
    <property type="project" value="TreeGrafter"/>
</dbReference>
<keyword evidence="3" id="KW-0479">Metal-binding</keyword>
<dbReference type="EnsemblMetazoa" id="SCAU001222-RB">
    <property type="protein sequence ID" value="SCAU001222-PB"/>
    <property type="gene ID" value="SCAU001222"/>
</dbReference>
<evidence type="ECO:0000256" key="4">
    <source>
        <dbReference type="SAM" id="MobiDB-lite"/>
    </source>
</evidence>
<evidence type="ECO:0000313" key="6">
    <source>
        <dbReference type="EnsemblMetazoa" id="SCAU001222-PB"/>
    </source>
</evidence>
<evidence type="ECO:0000256" key="1">
    <source>
        <dbReference type="ARBA" id="ARBA00004496"/>
    </source>
</evidence>
<keyword evidence="3" id="KW-0862">Zinc</keyword>
<dbReference type="FunFam" id="2.30.42.10:FF:000200">
    <property type="entry name" value="Uncharacterized protein, isoform E"/>
    <property type="match status" value="1"/>
</dbReference>
<dbReference type="GO" id="GO:0030036">
    <property type="term" value="P:actin cytoskeleton organization"/>
    <property type="evidence" value="ECO:0007669"/>
    <property type="project" value="TreeGrafter"/>
</dbReference>
<dbReference type="VEuPathDB" id="VectorBase:SCAU001222"/>
<keyword evidence="3" id="KW-0440">LIM domain</keyword>
<organism evidence="6 7">
    <name type="scientific">Stomoxys calcitrans</name>
    <name type="common">Stable fly</name>
    <name type="synonym">Conops calcitrans</name>
    <dbReference type="NCBI Taxonomy" id="35570"/>
    <lineage>
        <taxon>Eukaryota</taxon>
        <taxon>Metazoa</taxon>
        <taxon>Ecdysozoa</taxon>
        <taxon>Arthropoda</taxon>
        <taxon>Hexapoda</taxon>
        <taxon>Insecta</taxon>
        <taxon>Pterygota</taxon>
        <taxon>Neoptera</taxon>
        <taxon>Endopterygota</taxon>
        <taxon>Diptera</taxon>
        <taxon>Brachycera</taxon>
        <taxon>Muscomorpha</taxon>
        <taxon>Muscoidea</taxon>
        <taxon>Muscidae</taxon>
        <taxon>Stomoxys</taxon>
    </lineage>
</organism>
<dbReference type="SUPFAM" id="SSF50156">
    <property type="entry name" value="PDZ domain-like"/>
    <property type="match status" value="1"/>
</dbReference>
<dbReference type="CDD" id="cd23068">
    <property type="entry name" value="PDZ_ZASP52-like"/>
    <property type="match status" value="1"/>
</dbReference>
<feature type="compositionally biased region" description="Basic and acidic residues" evidence="4">
    <location>
        <begin position="484"/>
        <end position="495"/>
    </location>
</feature>
<evidence type="ECO:0000256" key="3">
    <source>
        <dbReference type="ARBA" id="ARBA00023038"/>
    </source>
</evidence>
<dbReference type="GO" id="GO:0003779">
    <property type="term" value="F:actin binding"/>
    <property type="evidence" value="ECO:0007669"/>
    <property type="project" value="TreeGrafter"/>
</dbReference>
<dbReference type="OrthoDB" id="44841at2759"/>
<feature type="region of interest" description="Disordered" evidence="4">
    <location>
        <begin position="553"/>
        <end position="631"/>
    </location>
</feature>
<feature type="compositionally biased region" description="Basic and acidic residues" evidence="4">
    <location>
        <begin position="598"/>
        <end position="614"/>
    </location>
</feature>
<dbReference type="Proteomes" id="UP000095300">
    <property type="component" value="Unassembled WGS sequence"/>
</dbReference>
<protein>
    <recommendedName>
        <fullName evidence="5">PDZ domain-containing protein</fullName>
    </recommendedName>
</protein>
<dbReference type="GO" id="GO:0061061">
    <property type="term" value="P:muscle structure development"/>
    <property type="evidence" value="ECO:0007669"/>
    <property type="project" value="TreeGrafter"/>
</dbReference>
<evidence type="ECO:0000256" key="2">
    <source>
        <dbReference type="ARBA" id="ARBA00022490"/>
    </source>
</evidence>
<feature type="compositionally biased region" description="Basic and acidic residues" evidence="4">
    <location>
        <begin position="506"/>
        <end position="531"/>
    </location>
</feature>
<dbReference type="PANTHER" id="PTHR24214">
    <property type="entry name" value="PDZ AND LIM DOMAIN PROTEIN ZASP"/>
    <property type="match status" value="1"/>
</dbReference>
<dbReference type="PROSITE" id="PS50106">
    <property type="entry name" value="PDZ"/>
    <property type="match status" value="1"/>
</dbReference>
<feature type="compositionally biased region" description="Basic and acidic residues" evidence="4">
    <location>
        <begin position="555"/>
        <end position="565"/>
    </location>
</feature>
<feature type="region of interest" description="Disordered" evidence="4">
    <location>
        <begin position="312"/>
        <end position="423"/>
    </location>
</feature>
<dbReference type="GO" id="GO:0005912">
    <property type="term" value="C:adherens junction"/>
    <property type="evidence" value="ECO:0007669"/>
    <property type="project" value="TreeGrafter"/>
</dbReference>
<dbReference type="Pfam" id="PF00595">
    <property type="entry name" value="PDZ"/>
    <property type="match status" value="1"/>
</dbReference>
<keyword evidence="2" id="KW-0963">Cytoplasm</keyword>
<feature type="compositionally biased region" description="Pro residues" evidence="4">
    <location>
        <begin position="326"/>
        <end position="343"/>
    </location>
</feature>
<dbReference type="Gene3D" id="2.30.42.10">
    <property type="match status" value="1"/>
</dbReference>
<keyword evidence="7" id="KW-1185">Reference proteome</keyword>
<dbReference type="PANTHER" id="PTHR24214:SF38">
    <property type="entry name" value="PDZ AND LIM DOMAIN PROTEIN ZASP-RELATED"/>
    <property type="match status" value="1"/>
</dbReference>
<dbReference type="InterPro" id="IPR001478">
    <property type="entry name" value="PDZ"/>
</dbReference>
<feature type="compositionally biased region" description="Polar residues" evidence="4">
    <location>
        <begin position="566"/>
        <end position="583"/>
    </location>
</feature>
<evidence type="ECO:0000259" key="5">
    <source>
        <dbReference type="PROSITE" id="PS50106"/>
    </source>
</evidence>
<reference evidence="6" key="1">
    <citation type="submission" date="2020-05" db="UniProtKB">
        <authorList>
            <consortium name="EnsemblMetazoa"/>
        </authorList>
    </citation>
    <scope>IDENTIFICATION</scope>
    <source>
        <strain evidence="6">USDA</strain>
    </source>
</reference>
<feature type="compositionally biased region" description="Acidic residues" evidence="4">
    <location>
        <begin position="344"/>
        <end position="354"/>
    </location>
</feature>
<feature type="domain" description="PDZ" evidence="5">
    <location>
        <begin position="4"/>
        <end position="86"/>
    </location>
</feature>
<feature type="compositionally biased region" description="Basic and acidic residues" evidence="4">
    <location>
        <begin position="387"/>
        <end position="410"/>
    </location>
</feature>
<dbReference type="GO" id="GO:0001725">
    <property type="term" value="C:stress fiber"/>
    <property type="evidence" value="ECO:0007669"/>
    <property type="project" value="TreeGrafter"/>
</dbReference>
<accession>A0A1I8NQS4</accession>
<proteinExistence type="predicted"/>
<dbReference type="GO" id="GO:0051371">
    <property type="term" value="F:muscle alpha-actinin binding"/>
    <property type="evidence" value="ECO:0007669"/>
    <property type="project" value="TreeGrafter"/>
</dbReference>